<evidence type="ECO:0000313" key="10">
    <source>
        <dbReference type="Proteomes" id="UP000366872"/>
    </source>
</evidence>
<evidence type="ECO:0000256" key="6">
    <source>
        <dbReference type="ARBA" id="ARBA00022837"/>
    </source>
</evidence>
<dbReference type="RefSeq" id="WP_136077684.1">
    <property type="nucleotide sequence ID" value="NZ_CAAHFG010000001.1"/>
</dbReference>
<keyword evidence="10" id="KW-1185">Reference proteome</keyword>
<dbReference type="SUPFAM" id="SSF47473">
    <property type="entry name" value="EF-hand"/>
    <property type="match status" value="1"/>
</dbReference>
<dbReference type="GO" id="GO:0005737">
    <property type="term" value="C:cytoplasm"/>
    <property type="evidence" value="ECO:0007669"/>
    <property type="project" value="TreeGrafter"/>
</dbReference>
<dbReference type="Proteomes" id="UP000366872">
    <property type="component" value="Unassembled WGS sequence"/>
</dbReference>
<dbReference type="PROSITE" id="PS00018">
    <property type="entry name" value="EF_HAND_1"/>
    <property type="match status" value="2"/>
</dbReference>
<sequence length="607" mass="68429">MDKKLTAAAVAALLVGGVFAAQPPNVVLIVCDDLNDYITGIPGATGHPQAITPNLEKLATSGVAFRRAYSNHPVCAPSRSSFLTGIYGHTSGNLFWNKWFQNPVLKNSRSLMDHFKQNGYHVAGSGKLMHHDKPDEWSEFKYKADYGPMAYDGEKRVAHPGVPKPFSDIGSVDGSWGALEDVPYANDGNPESGWIYGDWSKLKSMKPGDPTPDERNADWAAGKIADFSKQKNGKPFFLGVGFIRPHTPLHVSQKYFDMYPLDQLELPIIKTDDAADTHYREIFDPNHKGLRYYRTLVEAFNGDEEKAVKVFAQAYLACVTAVDECIGTVVDAIDNSPFKDNTIIVVTSDHGWQMGQKDYLFKNSPWEESTRIPFVVRAPGIAQAGAVAEHPVSLVDLYPTLVDLCGLPKETRKNENGAALDGHSIRPFLVNPESRSWAGPEGALSMIYIGELNKGYTAEEKNRIENQHWSYRTERWRYIRYNDGVEELYDHENDPREWKNLANSPEHQAIRKQLNQQVFSLVNETAIRQQPQTKPVTPKKKWDWFTALDSNKDDRVTEGEWLTWNKKSAVKKGEAFNETQQKTYFAERDTNGDGWLTRQELEKAKNK</sequence>
<dbReference type="PROSITE" id="PS00523">
    <property type="entry name" value="SULFATASE_1"/>
    <property type="match status" value="1"/>
</dbReference>
<dbReference type="InterPro" id="IPR018247">
    <property type="entry name" value="EF_Hand_1_Ca_BS"/>
</dbReference>
<dbReference type="InterPro" id="IPR017850">
    <property type="entry name" value="Alkaline_phosphatase_core_sf"/>
</dbReference>
<evidence type="ECO:0000256" key="1">
    <source>
        <dbReference type="ARBA" id="ARBA00001913"/>
    </source>
</evidence>
<dbReference type="InterPro" id="IPR000917">
    <property type="entry name" value="Sulfatase_N"/>
</dbReference>
<evidence type="ECO:0000256" key="4">
    <source>
        <dbReference type="ARBA" id="ARBA00022729"/>
    </source>
</evidence>
<dbReference type="InterPro" id="IPR011992">
    <property type="entry name" value="EF-hand-dom_pair"/>
</dbReference>
<dbReference type="GO" id="GO:0046872">
    <property type="term" value="F:metal ion binding"/>
    <property type="evidence" value="ECO:0007669"/>
    <property type="project" value="UniProtKB-KW"/>
</dbReference>
<dbReference type="AlphaFoldDB" id="A0A6C2TWD7"/>
<dbReference type="InterPro" id="IPR035874">
    <property type="entry name" value="IDS"/>
</dbReference>
<evidence type="ECO:0000256" key="7">
    <source>
        <dbReference type="SAM" id="SignalP"/>
    </source>
</evidence>
<evidence type="ECO:0000259" key="8">
    <source>
        <dbReference type="Pfam" id="PF00884"/>
    </source>
</evidence>
<feature type="chain" id="PRO_5028902289" evidence="7">
    <location>
        <begin position="21"/>
        <end position="607"/>
    </location>
</feature>
<keyword evidence="5" id="KW-0378">Hydrolase</keyword>
<evidence type="ECO:0000256" key="3">
    <source>
        <dbReference type="ARBA" id="ARBA00022723"/>
    </source>
</evidence>
<dbReference type="PANTHER" id="PTHR45953">
    <property type="entry name" value="IDURONATE 2-SULFATASE"/>
    <property type="match status" value="1"/>
</dbReference>
<comment type="similarity">
    <text evidence="2">Belongs to the sulfatase family.</text>
</comment>
<dbReference type="Gene3D" id="3.40.720.10">
    <property type="entry name" value="Alkaline Phosphatase, subunit A"/>
    <property type="match status" value="1"/>
</dbReference>
<protein>
    <submittedName>
        <fullName evidence="9">Arylsulfatase</fullName>
    </submittedName>
</protein>
<feature type="signal peptide" evidence="7">
    <location>
        <begin position="1"/>
        <end position="20"/>
    </location>
</feature>
<dbReference type="GO" id="GO:0004423">
    <property type="term" value="F:iduronate-2-sulfatase activity"/>
    <property type="evidence" value="ECO:0007669"/>
    <property type="project" value="InterPro"/>
</dbReference>
<name>A0A6C2TWD7_PONDE</name>
<dbReference type="Gene3D" id="1.10.238.10">
    <property type="entry name" value="EF-hand"/>
    <property type="match status" value="1"/>
</dbReference>
<evidence type="ECO:0000256" key="2">
    <source>
        <dbReference type="ARBA" id="ARBA00008779"/>
    </source>
</evidence>
<keyword evidence="6" id="KW-0106">Calcium</keyword>
<keyword evidence="3" id="KW-0479">Metal-binding</keyword>
<dbReference type="CDD" id="cd16030">
    <property type="entry name" value="iduronate-2-sulfatase"/>
    <property type="match status" value="1"/>
</dbReference>
<feature type="domain" description="Sulfatase N-terminal" evidence="8">
    <location>
        <begin position="24"/>
        <end position="406"/>
    </location>
</feature>
<dbReference type="InterPro" id="IPR024607">
    <property type="entry name" value="Sulfatase_CS"/>
</dbReference>
<accession>A0A6C2TWD7</accession>
<organism evidence="9 10">
    <name type="scientific">Pontiella desulfatans</name>
    <dbReference type="NCBI Taxonomy" id="2750659"/>
    <lineage>
        <taxon>Bacteria</taxon>
        <taxon>Pseudomonadati</taxon>
        <taxon>Kiritimatiellota</taxon>
        <taxon>Kiritimatiellia</taxon>
        <taxon>Kiritimatiellales</taxon>
        <taxon>Pontiellaceae</taxon>
        <taxon>Pontiella</taxon>
    </lineage>
</organism>
<evidence type="ECO:0000313" key="9">
    <source>
        <dbReference type="EMBL" id="VGO11978.1"/>
    </source>
</evidence>
<reference evidence="9 10" key="1">
    <citation type="submission" date="2019-04" db="EMBL/GenBank/DDBJ databases">
        <authorList>
            <person name="Van Vliet M D."/>
        </authorList>
    </citation>
    <scope>NUCLEOTIDE SEQUENCE [LARGE SCALE GENOMIC DNA]</scope>
    <source>
        <strain evidence="9 10">F1</strain>
    </source>
</reference>
<dbReference type="Pfam" id="PF00884">
    <property type="entry name" value="Sulfatase"/>
    <property type="match status" value="1"/>
</dbReference>
<gene>
    <name evidence="9" type="ORF">PDESU_00526</name>
</gene>
<dbReference type="PANTHER" id="PTHR45953:SF1">
    <property type="entry name" value="IDURONATE 2-SULFATASE"/>
    <property type="match status" value="1"/>
</dbReference>
<keyword evidence="4 7" id="KW-0732">Signal</keyword>
<dbReference type="SUPFAM" id="SSF53649">
    <property type="entry name" value="Alkaline phosphatase-like"/>
    <property type="match status" value="1"/>
</dbReference>
<proteinExistence type="inferred from homology"/>
<dbReference type="EMBL" id="CAAHFG010000001">
    <property type="protein sequence ID" value="VGO11978.1"/>
    <property type="molecule type" value="Genomic_DNA"/>
</dbReference>
<comment type="cofactor">
    <cofactor evidence="1">
        <name>Ca(2+)</name>
        <dbReference type="ChEBI" id="CHEBI:29108"/>
    </cofactor>
</comment>
<evidence type="ECO:0000256" key="5">
    <source>
        <dbReference type="ARBA" id="ARBA00022801"/>
    </source>
</evidence>